<evidence type="ECO:0000256" key="3">
    <source>
        <dbReference type="ARBA" id="ARBA00022475"/>
    </source>
</evidence>
<keyword evidence="9 11" id="KW-0472">Membrane</keyword>
<dbReference type="GO" id="GO:0005886">
    <property type="term" value="C:plasma membrane"/>
    <property type="evidence" value="ECO:0007669"/>
    <property type="project" value="UniProtKB-SubCell"/>
</dbReference>
<feature type="transmembrane region" description="Helical" evidence="11">
    <location>
        <begin position="171"/>
        <end position="191"/>
    </location>
</feature>
<keyword evidence="6" id="KW-0547">Nucleotide-binding</keyword>
<accession>A0A2V4T583</accession>
<protein>
    <submittedName>
        <fullName evidence="13">Amino acid/amide ABC transporter membrane protein 2 (HAAT family) /amino acid/amide ABC transporter ATP-binding protein 1 (HAAT family)</fullName>
    </submittedName>
</protein>
<sequence>MADPVTTMPLRNAASSSWKAPFSFGVVALLLLAVCSITLPTFLVNNLIRAFLYAAVALTVDLLWGYTGILTFGQSAFFGIGAYAAGLVFTHAGFSFPHAAAALAAGLVAAWIVSRAVGWLAFYHGASPLFASVVTLVLPIVLVQGIYSGGEFTGSSSGLSGFDSFDIPLEAWFFIAGASLILLTVAAWMFVRSDAGRLLVAIRENEARCEYLGINVSRYKARLMDTCAVIASFAGFLFACVQMVVAPEYAGFVFGTELVIWVALGGRGSLIGPTIGAMSIDVGSAYLSGNLPYVWTLLVGVAFVVVIVAMPRGLGPLVAGAARQALPRRRLAAPPVVFATAPPRDGNSADHTADSTTDNATGNAGPALSLRNVQKHFGSLKVLDDIGFDAHAGELLSLIGPNGAGKSTLMRCIADGAERSGGTVEIGGTEIRTLAPYDCVALGVGRKFQTATVFESLSVAEALRIARYRVAPPSQWRRDATLELPQPALDVLRLTGLDRIAERECRYLSHGQKQALELAMVLALEPRTVLLDEPTAGLTKQERTQIGEIFVALSTRYLMCLLLVEHDLDFVQQISTRIVVLHQGRIVMDGGVDEVVNSELVRAVYAGETHSAANPSEREA</sequence>
<comment type="subcellular location">
    <subcellularLocation>
        <location evidence="1">Cell membrane</location>
        <topology evidence="1">Multi-pass membrane protein</topology>
    </subcellularLocation>
</comment>
<reference evidence="13 14" key="1">
    <citation type="submission" date="2018-06" db="EMBL/GenBank/DDBJ databases">
        <title>Genomic Encyclopedia of Type Strains, Phase IV (KMG-V): Genome sequencing to study the core and pangenomes of soil and plant-associated prokaryotes.</title>
        <authorList>
            <person name="Whitman W."/>
        </authorList>
    </citation>
    <scope>NUCLEOTIDE SEQUENCE [LARGE SCALE GENOMIC DNA]</scope>
    <source>
        <strain evidence="13 14">SRCL-318</strain>
    </source>
</reference>
<dbReference type="InterPro" id="IPR003439">
    <property type="entry name" value="ABC_transporter-like_ATP-bd"/>
</dbReference>
<dbReference type="InterPro" id="IPR027417">
    <property type="entry name" value="P-loop_NTPase"/>
</dbReference>
<evidence type="ECO:0000313" key="13">
    <source>
        <dbReference type="EMBL" id="PYE19686.1"/>
    </source>
</evidence>
<dbReference type="PANTHER" id="PTHR45772">
    <property type="entry name" value="CONSERVED COMPONENT OF ABC TRANSPORTER FOR NATURAL AMINO ACIDS-RELATED"/>
    <property type="match status" value="1"/>
</dbReference>
<evidence type="ECO:0000256" key="8">
    <source>
        <dbReference type="ARBA" id="ARBA00022989"/>
    </source>
</evidence>
<dbReference type="SUPFAM" id="SSF52540">
    <property type="entry name" value="P-loop containing nucleoside triphosphate hydrolases"/>
    <property type="match status" value="1"/>
</dbReference>
<name>A0A2V4T583_9BURK</name>
<feature type="domain" description="ABC transporter" evidence="12">
    <location>
        <begin position="368"/>
        <end position="608"/>
    </location>
</feature>
<feature type="transmembrane region" description="Helical" evidence="11">
    <location>
        <begin position="227"/>
        <end position="246"/>
    </location>
</feature>
<evidence type="ECO:0000256" key="2">
    <source>
        <dbReference type="ARBA" id="ARBA00022448"/>
    </source>
</evidence>
<dbReference type="GO" id="GO:0016887">
    <property type="term" value="F:ATP hydrolysis activity"/>
    <property type="evidence" value="ECO:0007669"/>
    <property type="project" value="InterPro"/>
</dbReference>
<comment type="caution">
    <text evidence="13">The sequence shown here is derived from an EMBL/GenBank/DDBJ whole genome shotgun (WGS) entry which is preliminary data.</text>
</comment>
<dbReference type="Gene3D" id="3.40.50.300">
    <property type="entry name" value="P-loop containing nucleotide triphosphate hydrolases"/>
    <property type="match status" value="1"/>
</dbReference>
<evidence type="ECO:0000256" key="1">
    <source>
        <dbReference type="ARBA" id="ARBA00004651"/>
    </source>
</evidence>
<evidence type="ECO:0000256" key="10">
    <source>
        <dbReference type="SAM" id="MobiDB-lite"/>
    </source>
</evidence>
<feature type="transmembrane region" description="Helical" evidence="11">
    <location>
        <begin position="292"/>
        <end position="310"/>
    </location>
</feature>
<keyword evidence="5 11" id="KW-0812">Transmembrane</keyword>
<keyword evidence="4" id="KW-0997">Cell inner membrane</keyword>
<feature type="transmembrane region" description="Helical" evidence="11">
    <location>
        <begin position="21"/>
        <end position="44"/>
    </location>
</feature>
<keyword evidence="8 11" id="KW-1133">Transmembrane helix</keyword>
<evidence type="ECO:0000256" key="7">
    <source>
        <dbReference type="ARBA" id="ARBA00022840"/>
    </source>
</evidence>
<dbReference type="InterPro" id="IPR001851">
    <property type="entry name" value="ABC_transp_permease"/>
</dbReference>
<feature type="transmembrane region" description="Helical" evidence="11">
    <location>
        <begin position="100"/>
        <end position="122"/>
    </location>
</feature>
<keyword evidence="7 13" id="KW-0067">ATP-binding</keyword>
<dbReference type="InterPro" id="IPR003593">
    <property type="entry name" value="AAA+_ATPase"/>
</dbReference>
<keyword evidence="2" id="KW-0813">Transport</keyword>
<dbReference type="Pfam" id="PF00005">
    <property type="entry name" value="ABC_tran"/>
    <property type="match status" value="1"/>
</dbReference>
<dbReference type="PANTHER" id="PTHR45772:SF2">
    <property type="entry name" value="ABC TRANSPORTER ATP-BINDING PROTEIN"/>
    <property type="match status" value="1"/>
</dbReference>
<evidence type="ECO:0000256" key="9">
    <source>
        <dbReference type="ARBA" id="ARBA00023136"/>
    </source>
</evidence>
<dbReference type="InterPro" id="IPR051120">
    <property type="entry name" value="ABC_AA/LPS_Transport"/>
</dbReference>
<proteinExistence type="predicted"/>
<dbReference type="PROSITE" id="PS50893">
    <property type="entry name" value="ABC_TRANSPORTER_2"/>
    <property type="match status" value="1"/>
</dbReference>
<dbReference type="GO" id="GO:0005524">
    <property type="term" value="F:ATP binding"/>
    <property type="evidence" value="ECO:0007669"/>
    <property type="project" value="UniProtKB-KW"/>
</dbReference>
<dbReference type="GO" id="GO:0015658">
    <property type="term" value="F:branched-chain amino acid transmembrane transporter activity"/>
    <property type="evidence" value="ECO:0007669"/>
    <property type="project" value="InterPro"/>
</dbReference>
<evidence type="ECO:0000256" key="6">
    <source>
        <dbReference type="ARBA" id="ARBA00022741"/>
    </source>
</evidence>
<dbReference type="EMBL" id="QJSQ01000019">
    <property type="protein sequence ID" value="PYE19686.1"/>
    <property type="molecule type" value="Genomic_DNA"/>
</dbReference>
<dbReference type="InterPro" id="IPR017871">
    <property type="entry name" value="ABC_transporter-like_CS"/>
</dbReference>
<evidence type="ECO:0000259" key="12">
    <source>
        <dbReference type="PROSITE" id="PS50893"/>
    </source>
</evidence>
<evidence type="ECO:0000313" key="14">
    <source>
        <dbReference type="Proteomes" id="UP000247772"/>
    </source>
</evidence>
<feature type="transmembrane region" description="Helical" evidence="11">
    <location>
        <begin position="129"/>
        <end position="147"/>
    </location>
</feature>
<dbReference type="Pfam" id="PF02653">
    <property type="entry name" value="BPD_transp_2"/>
    <property type="match status" value="1"/>
</dbReference>
<dbReference type="AlphaFoldDB" id="A0A2V4T583"/>
<feature type="transmembrane region" description="Helical" evidence="11">
    <location>
        <begin position="258"/>
        <end position="280"/>
    </location>
</feature>
<evidence type="ECO:0000256" key="5">
    <source>
        <dbReference type="ARBA" id="ARBA00022692"/>
    </source>
</evidence>
<evidence type="ECO:0000256" key="4">
    <source>
        <dbReference type="ARBA" id="ARBA00022519"/>
    </source>
</evidence>
<dbReference type="InterPro" id="IPR043428">
    <property type="entry name" value="LivM-like"/>
</dbReference>
<dbReference type="PROSITE" id="PS00211">
    <property type="entry name" value="ABC_TRANSPORTER_1"/>
    <property type="match status" value="1"/>
</dbReference>
<dbReference type="CDD" id="cd06581">
    <property type="entry name" value="TM_PBP1_LivM_like"/>
    <property type="match status" value="1"/>
</dbReference>
<keyword evidence="3" id="KW-1003">Cell membrane</keyword>
<organism evidence="13 14">
    <name type="scientific">Paraburkholderia silvatlantica</name>
    <dbReference type="NCBI Taxonomy" id="321895"/>
    <lineage>
        <taxon>Bacteria</taxon>
        <taxon>Pseudomonadati</taxon>
        <taxon>Pseudomonadota</taxon>
        <taxon>Betaproteobacteria</taxon>
        <taxon>Burkholderiales</taxon>
        <taxon>Burkholderiaceae</taxon>
        <taxon>Paraburkholderia</taxon>
    </lineage>
</organism>
<evidence type="ECO:0000256" key="11">
    <source>
        <dbReference type="SAM" id="Phobius"/>
    </source>
</evidence>
<feature type="region of interest" description="Disordered" evidence="10">
    <location>
        <begin position="340"/>
        <end position="365"/>
    </location>
</feature>
<gene>
    <name evidence="13" type="ORF">C7410_119128</name>
</gene>
<dbReference type="Proteomes" id="UP000247772">
    <property type="component" value="Unassembled WGS sequence"/>
</dbReference>
<dbReference type="SMART" id="SM00382">
    <property type="entry name" value="AAA"/>
    <property type="match status" value="1"/>
</dbReference>